<sequence>MPVINEAARDQSVSIAYIIVKYYQKLSISHSVVIVNIKGIKNAKAGH</sequence>
<dbReference type="Proteomes" id="UP000287171">
    <property type="component" value="Unassembled WGS sequence"/>
</dbReference>
<dbReference type="EMBL" id="BIFT01000001">
    <property type="protein sequence ID" value="GCE29135.1"/>
    <property type="molecule type" value="Genomic_DNA"/>
</dbReference>
<evidence type="ECO:0000313" key="2">
    <source>
        <dbReference type="Proteomes" id="UP000287171"/>
    </source>
</evidence>
<proteinExistence type="predicted"/>
<protein>
    <submittedName>
        <fullName evidence="1">Uncharacterized protein</fullName>
    </submittedName>
</protein>
<reference evidence="2" key="1">
    <citation type="submission" date="2018-12" db="EMBL/GenBank/DDBJ databases">
        <title>Tengunoibacter tsumagoiensis gen. nov., sp. nov., Dictyobacter kobayashii sp. nov., D. alpinus sp. nov., and D. joshuensis sp. nov. and description of Dictyobacteraceae fam. nov. within the order Ktedonobacterales isolated from Tengu-no-mugimeshi.</title>
        <authorList>
            <person name="Wang C.M."/>
            <person name="Zheng Y."/>
            <person name="Sakai Y."/>
            <person name="Toyoda A."/>
            <person name="Minakuchi Y."/>
            <person name="Abe K."/>
            <person name="Yokota A."/>
            <person name="Yabe S."/>
        </authorList>
    </citation>
    <scope>NUCLEOTIDE SEQUENCE [LARGE SCALE GENOMIC DNA]</scope>
    <source>
        <strain evidence="2">Uno16</strain>
    </source>
</reference>
<evidence type="ECO:0000313" key="1">
    <source>
        <dbReference type="EMBL" id="GCE29135.1"/>
    </source>
</evidence>
<accession>A0A402BCP8</accession>
<gene>
    <name evidence="1" type="ORF">KDA_46190</name>
</gene>
<dbReference type="AlphaFoldDB" id="A0A402BCP8"/>
<keyword evidence="2" id="KW-1185">Reference proteome</keyword>
<comment type="caution">
    <text evidence="1">The sequence shown here is derived from an EMBL/GenBank/DDBJ whole genome shotgun (WGS) entry which is preliminary data.</text>
</comment>
<name>A0A402BCP8_9CHLR</name>
<organism evidence="1 2">
    <name type="scientific">Dictyobacter alpinus</name>
    <dbReference type="NCBI Taxonomy" id="2014873"/>
    <lineage>
        <taxon>Bacteria</taxon>
        <taxon>Bacillati</taxon>
        <taxon>Chloroflexota</taxon>
        <taxon>Ktedonobacteria</taxon>
        <taxon>Ktedonobacterales</taxon>
        <taxon>Dictyobacteraceae</taxon>
        <taxon>Dictyobacter</taxon>
    </lineage>
</organism>